<evidence type="ECO:0000313" key="2">
    <source>
        <dbReference type="EMBL" id="CAE6780007.1"/>
    </source>
</evidence>
<keyword evidence="3" id="KW-1185">Reference proteome</keyword>
<proteinExistence type="predicted"/>
<sequence>MNGRLSTFVQGCQSKCEEYMIAGIFTRTFGGQLWILTYNDLREFSIIPLTREIRTVKRRGGDGTTGRQDAEQEQQAFIAQAPH</sequence>
<name>A0ABM8RZ99_9BACT</name>
<accession>A0ABM8RZ99</accession>
<dbReference type="EMBL" id="CAJNBJ010000017">
    <property type="protein sequence ID" value="CAE6780007.1"/>
    <property type="molecule type" value="Genomic_DNA"/>
</dbReference>
<gene>
    <name evidence="2" type="ORF">NSPZN2_40707</name>
</gene>
<feature type="region of interest" description="Disordered" evidence="1">
    <location>
        <begin position="57"/>
        <end position="83"/>
    </location>
</feature>
<dbReference type="Proteomes" id="UP000675880">
    <property type="component" value="Unassembled WGS sequence"/>
</dbReference>
<protein>
    <submittedName>
        <fullName evidence="2">Uncharacterized protein</fullName>
    </submittedName>
</protein>
<reference evidence="2 3" key="1">
    <citation type="submission" date="2021-02" db="EMBL/GenBank/DDBJ databases">
        <authorList>
            <person name="Han P."/>
        </authorList>
    </citation>
    <scope>NUCLEOTIDE SEQUENCE [LARGE SCALE GENOMIC DNA]</scope>
    <source>
        <strain evidence="2">Candidatus Nitrospira sp. ZN2</strain>
    </source>
</reference>
<comment type="caution">
    <text evidence="2">The sequence shown here is derived from an EMBL/GenBank/DDBJ whole genome shotgun (WGS) entry which is preliminary data.</text>
</comment>
<organism evidence="2 3">
    <name type="scientific">Nitrospira defluvii</name>
    <dbReference type="NCBI Taxonomy" id="330214"/>
    <lineage>
        <taxon>Bacteria</taxon>
        <taxon>Pseudomonadati</taxon>
        <taxon>Nitrospirota</taxon>
        <taxon>Nitrospiria</taxon>
        <taxon>Nitrospirales</taxon>
        <taxon>Nitrospiraceae</taxon>
        <taxon>Nitrospira</taxon>
    </lineage>
</organism>
<evidence type="ECO:0000313" key="3">
    <source>
        <dbReference type="Proteomes" id="UP000675880"/>
    </source>
</evidence>
<evidence type="ECO:0000256" key="1">
    <source>
        <dbReference type="SAM" id="MobiDB-lite"/>
    </source>
</evidence>
<feature type="compositionally biased region" description="Low complexity" evidence="1">
    <location>
        <begin position="73"/>
        <end position="83"/>
    </location>
</feature>